<evidence type="ECO:0000313" key="1">
    <source>
        <dbReference type="EMBL" id="ETW95550.1"/>
    </source>
</evidence>
<dbReference type="Proteomes" id="UP000019141">
    <property type="component" value="Unassembled WGS sequence"/>
</dbReference>
<organism evidence="1 2">
    <name type="scientific">Entotheonella factor</name>
    <dbReference type="NCBI Taxonomy" id="1429438"/>
    <lineage>
        <taxon>Bacteria</taxon>
        <taxon>Pseudomonadati</taxon>
        <taxon>Nitrospinota/Tectimicrobiota group</taxon>
        <taxon>Candidatus Tectimicrobiota</taxon>
        <taxon>Candidatus Entotheonellia</taxon>
        <taxon>Candidatus Entotheonellales</taxon>
        <taxon>Candidatus Entotheonellaceae</taxon>
        <taxon>Candidatus Entotheonella</taxon>
    </lineage>
</organism>
<protein>
    <submittedName>
        <fullName evidence="1">Uncharacterized protein</fullName>
    </submittedName>
</protein>
<dbReference type="HOGENOM" id="CLU_1755486_0_0_7"/>
<keyword evidence="2" id="KW-1185">Reference proteome</keyword>
<proteinExistence type="predicted"/>
<comment type="caution">
    <text evidence="1">The sequence shown here is derived from an EMBL/GenBank/DDBJ whole genome shotgun (WGS) entry which is preliminary data.</text>
</comment>
<name>W4LCV1_ENTF1</name>
<accession>W4LCV1</accession>
<sequence>MLAHTSQAAAPETDSAAVVALYGHYTLATAEKYRGGLTSVDQIRAKFGAGLSLFSDRFNLGPETWASPRYRLQSHPVAATEGEVEPGRWSYFFGYGMERKSIDILEIRQPKPHPETRQYHLEVISDNEVWLLYDGWLLRFKRKAAVAK</sequence>
<reference evidence="1 2" key="1">
    <citation type="journal article" date="2014" name="Nature">
        <title>An environmental bacterial taxon with a large and distinct metabolic repertoire.</title>
        <authorList>
            <person name="Wilson M.C."/>
            <person name="Mori T."/>
            <person name="Ruckert C."/>
            <person name="Uria A.R."/>
            <person name="Helf M.J."/>
            <person name="Takada K."/>
            <person name="Gernert C."/>
            <person name="Steffens U.A."/>
            <person name="Heycke N."/>
            <person name="Schmitt S."/>
            <person name="Rinke C."/>
            <person name="Helfrich E.J."/>
            <person name="Brachmann A.O."/>
            <person name="Gurgui C."/>
            <person name="Wakimoto T."/>
            <person name="Kracht M."/>
            <person name="Crusemann M."/>
            <person name="Hentschel U."/>
            <person name="Abe I."/>
            <person name="Matsunaga S."/>
            <person name="Kalinowski J."/>
            <person name="Takeyama H."/>
            <person name="Piel J."/>
        </authorList>
    </citation>
    <scope>NUCLEOTIDE SEQUENCE [LARGE SCALE GENOMIC DNA]</scope>
    <source>
        <strain evidence="2">TSY1</strain>
    </source>
</reference>
<dbReference type="AlphaFoldDB" id="W4LCV1"/>
<evidence type="ECO:0000313" key="2">
    <source>
        <dbReference type="Proteomes" id="UP000019141"/>
    </source>
</evidence>
<gene>
    <name evidence="1" type="ORF">ETSY1_30100</name>
</gene>
<dbReference type="EMBL" id="AZHW01000903">
    <property type="protein sequence ID" value="ETW95550.1"/>
    <property type="molecule type" value="Genomic_DNA"/>
</dbReference>